<feature type="compositionally biased region" description="Polar residues" evidence="21">
    <location>
        <begin position="468"/>
        <end position="477"/>
    </location>
</feature>
<keyword evidence="7" id="KW-1052">Target cell membrane</keyword>
<evidence type="ECO:0000256" key="1">
    <source>
        <dbReference type="ARBA" id="ARBA00004276"/>
    </source>
</evidence>
<gene>
    <name evidence="23" type="primary">C8alpha</name>
</gene>
<reference evidence="23" key="1">
    <citation type="submission" date="2017-11" db="EMBL/GenBank/DDBJ databases">
        <title>Diversity, evolution and expression of the complement system: a teleost fish perspective.</title>
        <authorList>
            <person name="Liao Z."/>
            <person name="Su J."/>
        </authorList>
    </citation>
    <scope>NUCLEOTIDE SEQUENCE</scope>
</reference>
<evidence type="ECO:0000259" key="22">
    <source>
        <dbReference type="PROSITE" id="PS51412"/>
    </source>
</evidence>
<feature type="disulfide bond" evidence="20">
    <location>
        <begin position="17"/>
        <end position="32"/>
    </location>
</feature>
<keyword evidence="4" id="KW-1134">Transmembrane beta strand</keyword>
<dbReference type="InterPro" id="IPR001862">
    <property type="entry name" value="MAC_perforin"/>
</dbReference>
<dbReference type="InterPro" id="IPR000884">
    <property type="entry name" value="TSP1_rpt"/>
</dbReference>
<dbReference type="PROSITE" id="PS50068">
    <property type="entry name" value="LDLRA_2"/>
    <property type="match status" value="1"/>
</dbReference>
<evidence type="ECO:0000256" key="4">
    <source>
        <dbReference type="ARBA" id="ARBA00022452"/>
    </source>
</evidence>
<evidence type="ECO:0000256" key="9">
    <source>
        <dbReference type="ARBA" id="ARBA00022692"/>
    </source>
</evidence>
<keyword evidence="12" id="KW-0204">Cytolysis</keyword>
<dbReference type="SUPFAM" id="SSF82895">
    <property type="entry name" value="TSP-1 type 1 repeat"/>
    <property type="match status" value="1"/>
</dbReference>
<dbReference type="Gene3D" id="4.10.400.10">
    <property type="entry name" value="Low-density Lipoprotein Receptor"/>
    <property type="match status" value="1"/>
</dbReference>
<proteinExistence type="evidence at transcript level"/>
<evidence type="ECO:0000256" key="3">
    <source>
        <dbReference type="ARBA" id="ARBA00009214"/>
    </source>
</evidence>
<feature type="region of interest" description="Disordered" evidence="21">
    <location>
        <begin position="455"/>
        <end position="477"/>
    </location>
</feature>
<keyword evidence="16" id="KW-0472">Membrane</keyword>
<dbReference type="InterPro" id="IPR020863">
    <property type="entry name" value="MACPF_CS"/>
</dbReference>
<dbReference type="SUPFAM" id="SSF57424">
    <property type="entry name" value="LDL receptor-like module"/>
    <property type="match status" value="1"/>
</dbReference>
<comment type="subcellular location">
    <subcellularLocation>
        <location evidence="2">Secreted</location>
    </subcellularLocation>
    <subcellularLocation>
        <location evidence="1">Target cell membrane</location>
        <topology evidence="1">Multi-pass membrane protein</topology>
    </subcellularLocation>
</comment>
<dbReference type="Pfam" id="PF00057">
    <property type="entry name" value="Ldl_recept_a"/>
    <property type="match status" value="1"/>
</dbReference>
<evidence type="ECO:0000256" key="17">
    <source>
        <dbReference type="ARBA" id="ARBA00023157"/>
    </source>
</evidence>
<dbReference type="GO" id="GO:0006958">
    <property type="term" value="P:complement activation, classical pathway"/>
    <property type="evidence" value="ECO:0007669"/>
    <property type="project" value="UniProtKB-KW"/>
</dbReference>
<dbReference type="PROSITE" id="PS00279">
    <property type="entry name" value="MACPF_1"/>
    <property type="match status" value="1"/>
</dbReference>
<evidence type="ECO:0000256" key="12">
    <source>
        <dbReference type="ARBA" id="ARBA00022852"/>
    </source>
</evidence>
<evidence type="ECO:0000256" key="13">
    <source>
        <dbReference type="ARBA" id="ARBA00022859"/>
    </source>
</evidence>
<dbReference type="GO" id="GO:0005579">
    <property type="term" value="C:membrane attack complex"/>
    <property type="evidence" value="ECO:0007669"/>
    <property type="project" value="UniProtKB-KW"/>
</dbReference>
<keyword evidence="9" id="KW-0812">Transmembrane</keyword>
<evidence type="ECO:0000256" key="20">
    <source>
        <dbReference type="PROSITE-ProRule" id="PRU00124"/>
    </source>
</evidence>
<evidence type="ECO:0000313" key="23">
    <source>
        <dbReference type="EMBL" id="AZZ09368.1"/>
    </source>
</evidence>
<dbReference type="PRINTS" id="PR00764">
    <property type="entry name" value="COMPLEMENTC9"/>
</dbReference>
<evidence type="ECO:0000256" key="19">
    <source>
        <dbReference type="ARBA" id="ARBA00023298"/>
    </source>
</evidence>
<evidence type="ECO:0000256" key="14">
    <source>
        <dbReference type="ARBA" id="ARBA00022875"/>
    </source>
</evidence>
<dbReference type="PANTHER" id="PTHR45742">
    <property type="entry name" value="COMPLEMENT COMPONENT C6"/>
    <property type="match status" value="1"/>
</dbReference>
<dbReference type="GO" id="GO:0044218">
    <property type="term" value="C:other organism cell membrane"/>
    <property type="evidence" value="ECO:0007669"/>
    <property type="project" value="UniProtKB-KW"/>
</dbReference>
<evidence type="ECO:0000256" key="7">
    <source>
        <dbReference type="ARBA" id="ARBA00022537"/>
    </source>
</evidence>
<dbReference type="AlphaFoldDB" id="A0A3Q9U4I0"/>
<dbReference type="Gene3D" id="2.10.25.10">
    <property type="entry name" value="Laminin"/>
    <property type="match status" value="1"/>
</dbReference>
<dbReference type="PRINTS" id="PR01705">
    <property type="entry name" value="TSP1REPEAT"/>
</dbReference>
<dbReference type="PROSITE" id="PS50092">
    <property type="entry name" value="TSP1"/>
    <property type="match status" value="1"/>
</dbReference>
<dbReference type="GO" id="GO:0005576">
    <property type="term" value="C:extracellular region"/>
    <property type="evidence" value="ECO:0007669"/>
    <property type="project" value="UniProtKB-SubCell"/>
</dbReference>
<sequence length="477" mass="53672">MFACGPGGRCIGQQLRCNDEIDCVNQKDETDCEVMNTRETKCTGMLIIPGADKATQGYNAITGAFMNHVLDPRYFGGVCEYIYNGEWRKLTYDPFCEHLSYDDAEKYYRKPYNFLSYQIMAQATTEEASDYYEDAVSFLRARQTEESSNFGTSLRVSFVEVGREVSDEYKFVSNISQYNNKEVGFVRLLSTVQTAQFKMRSKDLTLDEDMLWVLDDLPDQYSFGAYSHFFNEYGTHYVTEGTMGGVLDYVAVVNKNAMEKYEKNGQQMGKCLGMSLGLTQKGVKTTTKVKSCEKVGTMDEIRNQSNSAIEDFFGFVKGGHTGSSSGSLAIRDAKSYSDWGKSLKYNPALIEFEILPIYELVRLSTAAKQLRTKLPHLKMAWEEYMENFNPCHCAPCMNNGVPMLSRTACSCICKNGYRGSACEETERKGPTHGVWSCWSSWSPCVSGTKTRKRECNKPPPKDGGLPCQGSSNQRISC</sequence>
<dbReference type="InterPro" id="IPR020864">
    <property type="entry name" value="MACPF"/>
</dbReference>
<keyword evidence="15" id="KW-0473">Membrane attack complex</keyword>
<dbReference type="PROSITE" id="PS51412">
    <property type="entry name" value="MACPF_2"/>
    <property type="match status" value="1"/>
</dbReference>
<evidence type="ECO:0000256" key="18">
    <source>
        <dbReference type="ARBA" id="ARBA00023180"/>
    </source>
</evidence>
<dbReference type="InterPro" id="IPR036383">
    <property type="entry name" value="TSP1_rpt_sf"/>
</dbReference>
<comment type="caution">
    <text evidence="20">Lacks conserved residue(s) required for the propagation of feature annotation.</text>
</comment>
<dbReference type="PROSITE" id="PS01186">
    <property type="entry name" value="EGF_2"/>
    <property type="match status" value="1"/>
</dbReference>
<dbReference type="InterPro" id="IPR048831">
    <property type="entry name" value="C8A_B_C6_EGF-like"/>
</dbReference>
<keyword evidence="13" id="KW-0391">Immunity</keyword>
<evidence type="ECO:0000256" key="21">
    <source>
        <dbReference type="SAM" id="MobiDB-lite"/>
    </source>
</evidence>
<dbReference type="PANTHER" id="PTHR45742:SF1">
    <property type="entry name" value="COMPLEMENT COMPONENT C8 ALPHA CHAIN"/>
    <property type="match status" value="1"/>
</dbReference>
<protein>
    <submittedName>
        <fullName evidence="23">Putative complement component 8 alpha polypeptide</fullName>
    </submittedName>
</protein>
<name>A0A3Q9U4I0_CTEID</name>
<evidence type="ECO:0000256" key="15">
    <source>
        <dbReference type="ARBA" id="ARBA00023058"/>
    </source>
</evidence>
<dbReference type="InterPro" id="IPR002172">
    <property type="entry name" value="LDrepeatLR_classA_rpt"/>
</dbReference>
<dbReference type="Pfam" id="PF21195">
    <property type="entry name" value="EGF_C8A_B_C6"/>
    <property type="match status" value="1"/>
</dbReference>
<comment type="similarity">
    <text evidence="3">Belongs to the complement C6/C7/C8/C9 family.</text>
</comment>
<keyword evidence="18" id="KW-0325">Glycoprotein</keyword>
<dbReference type="EMBL" id="MG599682">
    <property type="protein sequence ID" value="AZZ09368.1"/>
    <property type="molecule type" value="mRNA"/>
</dbReference>
<evidence type="ECO:0000256" key="10">
    <source>
        <dbReference type="ARBA" id="ARBA00022729"/>
    </source>
</evidence>
<dbReference type="CDD" id="cd00112">
    <property type="entry name" value="LDLa"/>
    <property type="match status" value="1"/>
</dbReference>
<evidence type="ECO:0000256" key="11">
    <source>
        <dbReference type="ARBA" id="ARBA00022737"/>
    </source>
</evidence>
<evidence type="ECO:0000256" key="5">
    <source>
        <dbReference type="ARBA" id="ARBA00022525"/>
    </source>
</evidence>
<dbReference type="InterPro" id="IPR000742">
    <property type="entry name" value="EGF"/>
</dbReference>
<organism evidence="23">
    <name type="scientific">Ctenopharyngodon idella</name>
    <name type="common">Grass carp</name>
    <name type="synonym">Leuciscus idella</name>
    <dbReference type="NCBI Taxonomy" id="7959"/>
    <lineage>
        <taxon>Eukaryota</taxon>
        <taxon>Metazoa</taxon>
        <taxon>Chordata</taxon>
        <taxon>Craniata</taxon>
        <taxon>Vertebrata</taxon>
        <taxon>Euteleostomi</taxon>
        <taxon>Actinopterygii</taxon>
        <taxon>Neopterygii</taxon>
        <taxon>Teleostei</taxon>
        <taxon>Ostariophysi</taxon>
        <taxon>Cypriniformes</taxon>
        <taxon>Xenocyprididae</taxon>
        <taxon>Xenocypridinae</taxon>
        <taxon>Ctenopharyngodon</taxon>
    </lineage>
</organism>
<dbReference type="GO" id="GO:0045087">
    <property type="term" value="P:innate immune response"/>
    <property type="evidence" value="ECO:0007669"/>
    <property type="project" value="UniProtKB-KW"/>
</dbReference>
<keyword evidence="17 20" id="KW-1015">Disulfide bond</keyword>
<dbReference type="InterPro" id="IPR036055">
    <property type="entry name" value="LDL_receptor-like_sf"/>
</dbReference>
<accession>A0A3Q9U4I0</accession>
<evidence type="ECO:0000256" key="8">
    <source>
        <dbReference type="ARBA" id="ARBA00022588"/>
    </source>
</evidence>
<keyword evidence="8" id="KW-0399">Innate immunity</keyword>
<keyword evidence="6" id="KW-0245">EGF-like domain</keyword>
<dbReference type="PROSITE" id="PS00022">
    <property type="entry name" value="EGF_1"/>
    <property type="match status" value="1"/>
</dbReference>
<keyword evidence="11" id="KW-0677">Repeat</keyword>
<feature type="domain" description="MACPF" evidence="22">
    <location>
        <begin position="38"/>
        <end position="392"/>
    </location>
</feature>
<dbReference type="Pfam" id="PF01823">
    <property type="entry name" value="MACPF"/>
    <property type="match status" value="1"/>
</dbReference>
<keyword evidence="10" id="KW-0732">Signal</keyword>
<keyword evidence="5" id="KW-0964">Secreted</keyword>
<keyword evidence="14" id="KW-0180">Complement pathway</keyword>
<evidence type="ECO:0000256" key="6">
    <source>
        <dbReference type="ARBA" id="ARBA00022536"/>
    </source>
</evidence>
<dbReference type="SMART" id="SM00457">
    <property type="entry name" value="MACPF"/>
    <property type="match status" value="1"/>
</dbReference>
<dbReference type="GO" id="GO:0031640">
    <property type="term" value="P:killing of cells of another organism"/>
    <property type="evidence" value="ECO:0007669"/>
    <property type="project" value="UniProtKB-KW"/>
</dbReference>
<keyword evidence="19" id="KW-1053">Target membrane</keyword>
<evidence type="ECO:0000256" key="16">
    <source>
        <dbReference type="ARBA" id="ARBA00023136"/>
    </source>
</evidence>
<dbReference type="Gene3D" id="2.20.100.10">
    <property type="entry name" value="Thrombospondin type-1 (TSP1) repeat"/>
    <property type="match status" value="1"/>
</dbReference>
<evidence type="ECO:0000256" key="2">
    <source>
        <dbReference type="ARBA" id="ARBA00004613"/>
    </source>
</evidence>